<evidence type="ECO:0000313" key="2">
    <source>
        <dbReference type="Proteomes" id="UP000299102"/>
    </source>
</evidence>
<dbReference type="EMBL" id="BGZK01000125">
    <property type="protein sequence ID" value="GBP21067.1"/>
    <property type="molecule type" value="Genomic_DNA"/>
</dbReference>
<dbReference type="Proteomes" id="UP000299102">
    <property type="component" value="Unassembled WGS sequence"/>
</dbReference>
<evidence type="ECO:0000313" key="1">
    <source>
        <dbReference type="EMBL" id="GBP21067.1"/>
    </source>
</evidence>
<dbReference type="AlphaFoldDB" id="A0A4C1U4L8"/>
<organism evidence="1 2">
    <name type="scientific">Eumeta variegata</name>
    <name type="common">Bagworm moth</name>
    <name type="synonym">Eumeta japonica</name>
    <dbReference type="NCBI Taxonomy" id="151549"/>
    <lineage>
        <taxon>Eukaryota</taxon>
        <taxon>Metazoa</taxon>
        <taxon>Ecdysozoa</taxon>
        <taxon>Arthropoda</taxon>
        <taxon>Hexapoda</taxon>
        <taxon>Insecta</taxon>
        <taxon>Pterygota</taxon>
        <taxon>Neoptera</taxon>
        <taxon>Endopterygota</taxon>
        <taxon>Lepidoptera</taxon>
        <taxon>Glossata</taxon>
        <taxon>Ditrysia</taxon>
        <taxon>Tineoidea</taxon>
        <taxon>Psychidae</taxon>
        <taxon>Oiketicinae</taxon>
        <taxon>Eumeta</taxon>
    </lineage>
</organism>
<sequence length="83" mass="8942">MREFPPRGKEGRAHLGPSVGRWAAGAVAGARASAPADCAPAYPMLSYRFSLYAFLKHSISCSKGHSKVWTLGCRQAPRAECVH</sequence>
<proteinExistence type="predicted"/>
<gene>
    <name evidence="1" type="ORF">EVAR_11098_1</name>
</gene>
<comment type="caution">
    <text evidence="1">The sequence shown here is derived from an EMBL/GenBank/DDBJ whole genome shotgun (WGS) entry which is preliminary data.</text>
</comment>
<accession>A0A4C1U4L8</accession>
<reference evidence="1 2" key="1">
    <citation type="journal article" date="2019" name="Commun. Biol.">
        <title>The bagworm genome reveals a unique fibroin gene that provides high tensile strength.</title>
        <authorList>
            <person name="Kono N."/>
            <person name="Nakamura H."/>
            <person name="Ohtoshi R."/>
            <person name="Tomita M."/>
            <person name="Numata K."/>
            <person name="Arakawa K."/>
        </authorList>
    </citation>
    <scope>NUCLEOTIDE SEQUENCE [LARGE SCALE GENOMIC DNA]</scope>
</reference>
<keyword evidence="2" id="KW-1185">Reference proteome</keyword>
<name>A0A4C1U4L8_EUMVA</name>
<protein>
    <submittedName>
        <fullName evidence="1">Uncharacterized protein</fullName>
    </submittedName>
</protein>